<proteinExistence type="inferred from homology"/>
<comment type="cofactor">
    <cofactor evidence="2 12">
        <name>FAD</name>
        <dbReference type="ChEBI" id="CHEBI:57692"/>
    </cofactor>
</comment>
<keyword evidence="8 12" id="KW-0285">Flavoprotein</keyword>
<evidence type="ECO:0000256" key="12">
    <source>
        <dbReference type="RuleBase" id="RU364052"/>
    </source>
</evidence>
<comment type="caution">
    <text evidence="14">The sequence shown here is derived from an EMBL/GenBank/DDBJ whole genome shotgun (WGS) entry which is preliminary data.</text>
</comment>
<evidence type="ECO:0000256" key="4">
    <source>
        <dbReference type="ARBA" id="ARBA00004744"/>
    </source>
</evidence>
<reference evidence="14 15" key="1">
    <citation type="submission" date="2020-03" db="EMBL/GenBank/DDBJ databases">
        <title>Draft genome of Streptomyces sp. ventii, isolated from the Axial Seamount in the Pacific Ocean, and resequencing of the two type strains Streptomyces lonarensis strain NCL 716 and Streptomyces bohaiensis strain 11A07.</title>
        <authorList>
            <person name="Loughran R.M."/>
            <person name="Pfannmuller K.M."/>
            <person name="Wasson B.J."/>
            <person name="Deadmond M.C."/>
            <person name="Paddock B.E."/>
            <person name="Koyack M.J."/>
            <person name="Gallegos D.A."/>
            <person name="Mitchell E.A."/>
            <person name="Ushijima B."/>
            <person name="Saw J.H."/>
            <person name="Mcphail K.L."/>
            <person name="Videau P."/>
        </authorList>
    </citation>
    <scope>NUCLEOTIDE SEQUENCE [LARGE SCALE GENOMIC DNA]</scope>
    <source>
        <strain evidence="14 15">NCL716</strain>
    </source>
</reference>
<evidence type="ECO:0000313" key="15">
    <source>
        <dbReference type="Proteomes" id="UP000578686"/>
    </source>
</evidence>
<dbReference type="NCBIfam" id="TIGR00562">
    <property type="entry name" value="proto_IX_ox"/>
    <property type="match status" value="1"/>
</dbReference>
<dbReference type="GO" id="GO:0004729">
    <property type="term" value="F:oxygen-dependent protoporphyrinogen oxidase activity"/>
    <property type="evidence" value="ECO:0007669"/>
    <property type="project" value="UniProtKB-UniRule"/>
</dbReference>
<dbReference type="InterPro" id="IPR050464">
    <property type="entry name" value="Zeta_carotene_desat/Oxidored"/>
</dbReference>
<comment type="subcellular location">
    <subcellularLocation>
        <location evidence="12">Cytoplasm</location>
    </subcellularLocation>
</comment>
<keyword evidence="9 12" id="KW-0274">FAD</keyword>
<comment type="similarity">
    <text evidence="5 12">Belongs to the protoporphyrinogen/coproporphyrinogen oxidase family. Coproporphyrinogen III oxidase subfamily.</text>
</comment>
<dbReference type="EC" id="1.3.3.15" evidence="6 12"/>
<evidence type="ECO:0000256" key="6">
    <source>
        <dbReference type="ARBA" id="ARBA00012402"/>
    </source>
</evidence>
<keyword evidence="12" id="KW-0963">Cytoplasm</keyword>
<dbReference type="Pfam" id="PF01593">
    <property type="entry name" value="Amino_oxidase"/>
    <property type="match status" value="1"/>
</dbReference>
<evidence type="ECO:0000256" key="10">
    <source>
        <dbReference type="ARBA" id="ARBA00023002"/>
    </source>
</evidence>
<gene>
    <name evidence="14" type="primary">hemG</name>
    <name evidence="14" type="ORF">HCN56_14930</name>
</gene>
<dbReference type="RefSeq" id="WP_167971312.1">
    <property type="nucleotide sequence ID" value="NZ_BHZG01000236.1"/>
</dbReference>
<comment type="catalytic activity">
    <reaction evidence="1">
        <text>coproporphyrinogen III + 3 O2 = coproporphyrin III + 3 H2O2</text>
        <dbReference type="Rhea" id="RHEA:43436"/>
        <dbReference type="ChEBI" id="CHEBI:15379"/>
        <dbReference type="ChEBI" id="CHEBI:16240"/>
        <dbReference type="ChEBI" id="CHEBI:57309"/>
        <dbReference type="ChEBI" id="CHEBI:131725"/>
        <dbReference type="EC" id="1.3.3.15"/>
    </reaction>
    <physiologicalReaction direction="left-to-right" evidence="1">
        <dbReference type="Rhea" id="RHEA:43437"/>
    </physiologicalReaction>
</comment>
<dbReference type="AlphaFoldDB" id="A0A7X6D265"/>
<evidence type="ECO:0000256" key="1">
    <source>
        <dbReference type="ARBA" id="ARBA00001755"/>
    </source>
</evidence>
<dbReference type="EMBL" id="JAAVJD010000112">
    <property type="protein sequence ID" value="NJQ06842.1"/>
    <property type="molecule type" value="Genomic_DNA"/>
</dbReference>
<evidence type="ECO:0000256" key="11">
    <source>
        <dbReference type="ARBA" id="ARBA00023133"/>
    </source>
</evidence>
<feature type="domain" description="Amine oxidase" evidence="13">
    <location>
        <begin position="10"/>
        <end position="451"/>
    </location>
</feature>
<evidence type="ECO:0000256" key="9">
    <source>
        <dbReference type="ARBA" id="ARBA00022827"/>
    </source>
</evidence>
<accession>A0A7X6D265</accession>
<evidence type="ECO:0000256" key="3">
    <source>
        <dbReference type="ARBA" id="ARBA00002185"/>
    </source>
</evidence>
<dbReference type="InterPro" id="IPR004572">
    <property type="entry name" value="Protoporphyrinogen_oxidase"/>
</dbReference>
<dbReference type="Gene3D" id="3.50.50.60">
    <property type="entry name" value="FAD/NAD(P)-binding domain"/>
    <property type="match status" value="1"/>
</dbReference>
<dbReference type="PANTHER" id="PTHR42923">
    <property type="entry name" value="PROTOPORPHYRINOGEN OXIDASE"/>
    <property type="match status" value="1"/>
</dbReference>
<dbReference type="InterPro" id="IPR002937">
    <property type="entry name" value="Amino_oxidase"/>
</dbReference>
<name>A0A7X6D265_9ACTN</name>
<evidence type="ECO:0000313" key="14">
    <source>
        <dbReference type="EMBL" id="NJQ06842.1"/>
    </source>
</evidence>
<dbReference type="UniPathway" id="UPA00252"/>
<evidence type="ECO:0000256" key="2">
    <source>
        <dbReference type="ARBA" id="ARBA00001974"/>
    </source>
</evidence>
<evidence type="ECO:0000256" key="8">
    <source>
        <dbReference type="ARBA" id="ARBA00022630"/>
    </source>
</evidence>
<comment type="pathway">
    <text evidence="4 12">Porphyrin-containing compound metabolism; protoheme biosynthesis.</text>
</comment>
<evidence type="ECO:0000259" key="13">
    <source>
        <dbReference type="Pfam" id="PF01593"/>
    </source>
</evidence>
<dbReference type="GO" id="GO:0006783">
    <property type="term" value="P:heme biosynthetic process"/>
    <property type="evidence" value="ECO:0007669"/>
    <property type="project" value="UniProtKB-UniRule"/>
</dbReference>
<protein>
    <recommendedName>
        <fullName evidence="7 12">Coproporphyrinogen III oxidase</fullName>
        <ecNumber evidence="6 12">1.3.3.15</ecNumber>
    </recommendedName>
</protein>
<dbReference type="PANTHER" id="PTHR42923:SF3">
    <property type="entry name" value="PROTOPORPHYRINOGEN OXIDASE"/>
    <property type="match status" value="1"/>
</dbReference>
<dbReference type="SUPFAM" id="SSF54373">
    <property type="entry name" value="FAD-linked reductases, C-terminal domain"/>
    <property type="match status" value="1"/>
</dbReference>
<dbReference type="InterPro" id="IPR036188">
    <property type="entry name" value="FAD/NAD-bd_sf"/>
</dbReference>
<dbReference type="GO" id="GO:0005737">
    <property type="term" value="C:cytoplasm"/>
    <property type="evidence" value="ECO:0007669"/>
    <property type="project" value="UniProtKB-SubCell"/>
</dbReference>
<dbReference type="Gene3D" id="3.90.660.20">
    <property type="entry name" value="Protoporphyrinogen oxidase, mitochondrial, domain 2"/>
    <property type="match status" value="1"/>
</dbReference>
<comment type="function">
    <text evidence="3 12">Involved in coproporphyrin-dependent heme b biosynthesis. Catalyzes the oxidation of coproporphyrinogen III to coproporphyrin III.</text>
</comment>
<evidence type="ECO:0000256" key="5">
    <source>
        <dbReference type="ARBA" id="ARBA00008310"/>
    </source>
</evidence>
<sequence length="466" mass="47998">MHTIVIGGGISGLAAAQRLLASGMRVTLVEGSARWGGKLRRGEIAGVRTDLGAESLLARRPEAIDLAREVGLGAALRPPAVGGAAIWTGGSLRPMPQGHVMGVPDSPAALVGLLSDAAIARIAQDAQLPPSEVGEDVSLGEYVADRMGEEVVDRLVEPLLGGVYAGDVRRLSMRATVPQLFEAVRREPSLLAAVRRARGQATSRPGEPVFLGIDGGVGTLPEAVAAHCAEAGGTLLAGSAATALRRDGQGWTVTLENGRELTAPAVLIALPAGPAAALLAPHAPEAARELRGIEHASMALVSLAYRRVDLARLPRGSGFLVPAVDGRDVKAATFVTSKWDWVAAQDPAIFVVRASIGRWGDDRAVHRDDAELVELARADLREAVGLGARPVESVVTRWIDGLPQYAVGHVDRVARVRSAVGRLPGVAICGAAFDGVGIPACVAGAREAARSLTATLPPGPAAGAGE</sequence>
<dbReference type="Proteomes" id="UP000578686">
    <property type="component" value="Unassembled WGS sequence"/>
</dbReference>
<dbReference type="SUPFAM" id="SSF51905">
    <property type="entry name" value="FAD/NAD(P)-binding domain"/>
    <property type="match status" value="1"/>
</dbReference>
<evidence type="ECO:0000256" key="7">
    <source>
        <dbReference type="ARBA" id="ARBA00019046"/>
    </source>
</evidence>
<keyword evidence="15" id="KW-1185">Reference proteome</keyword>
<keyword evidence="10 12" id="KW-0560">Oxidoreductase</keyword>
<dbReference type="Gene3D" id="1.10.3110.10">
    <property type="entry name" value="protoporphyrinogen ix oxidase, domain 3"/>
    <property type="match status" value="1"/>
</dbReference>
<keyword evidence="11 12" id="KW-0350">Heme biosynthesis</keyword>
<organism evidence="14 15">
    <name type="scientific">Streptomyces lonarensis</name>
    <dbReference type="NCBI Taxonomy" id="700599"/>
    <lineage>
        <taxon>Bacteria</taxon>
        <taxon>Bacillati</taxon>
        <taxon>Actinomycetota</taxon>
        <taxon>Actinomycetes</taxon>
        <taxon>Kitasatosporales</taxon>
        <taxon>Streptomycetaceae</taxon>
        <taxon>Streptomyces</taxon>
    </lineage>
</organism>